<evidence type="ECO:0000256" key="1">
    <source>
        <dbReference type="SAM" id="MobiDB-lite"/>
    </source>
</evidence>
<dbReference type="Gene3D" id="1.10.1740.10">
    <property type="match status" value="1"/>
</dbReference>
<dbReference type="SUPFAM" id="SSF88946">
    <property type="entry name" value="Sigma2 domain of RNA polymerase sigma factors"/>
    <property type="match status" value="1"/>
</dbReference>
<feature type="region of interest" description="Disordered" evidence="1">
    <location>
        <begin position="100"/>
        <end position="130"/>
    </location>
</feature>
<dbReference type="GO" id="GO:0006352">
    <property type="term" value="P:DNA-templated transcription initiation"/>
    <property type="evidence" value="ECO:0007669"/>
    <property type="project" value="InterPro"/>
</dbReference>
<dbReference type="GO" id="GO:0000428">
    <property type="term" value="C:DNA-directed RNA polymerase complex"/>
    <property type="evidence" value="ECO:0007669"/>
    <property type="project" value="UniProtKB-KW"/>
</dbReference>
<comment type="caution">
    <text evidence="2">The sequence shown here is derived from an EMBL/GenBank/DDBJ whole genome shotgun (WGS) entry which is preliminary data.</text>
</comment>
<dbReference type="EMBL" id="JACCFQ010000001">
    <property type="protein sequence ID" value="NYJ16147.1"/>
    <property type="molecule type" value="Genomic_DNA"/>
</dbReference>
<dbReference type="RefSeq" id="WP_179441144.1">
    <property type="nucleotide sequence ID" value="NZ_BAAALK010000006.1"/>
</dbReference>
<reference evidence="2 3" key="1">
    <citation type="submission" date="2020-07" db="EMBL/GenBank/DDBJ databases">
        <title>Sequencing the genomes of 1000 actinobacteria strains.</title>
        <authorList>
            <person name="Klenk H.-P."/>
        </authorList>
    </citation>
    <scope>NUCLEOTIDE SEQUENCE [LARGE SCALE GENOMIC DNA]</scope>
    <source>
        <strain evidence="2 3">DSM 15664</strain>
    </source>
</reference>
<keyword evidence="2" id="KW-0240">DNA-directed RNA polymerase</keyword>
<dbReference type="InterPro" id="IPR013325">
    <property type="entry name" value="RNA_pol_sigma_r2"/>
</dbReference>
<dbReference type="Proteomes" id="UP000560069">
    <property type="component" value="Unassembled WGS sequence"/>
</dbReference>
<gene>
    <name evidence="2" type="ORF">HNR11_000681</name>
</gene>
<sequence length="130" mass="14325">MPEDHLDSAQSLRQDPADRCAELLVKIQAGDEQSFVQLYRDHGRILLLILRKALPEKAAAERALRGVFAQIWAQCASFDPAQTSGSGWITRLAREQILNQAKNPVPGPEVPEPRLRTPGLWSPPGRVPAG</sequence>
<evidence type="ECO:0000313" key="3">
    <source>
        <dbReference type="Proteomes" id="UP000560069"/>
    </source>
</evidence>
<keyword evidence="3" id="KW-1185">Reference proteome</keyword>
<evidence type="ECO:0000313" key="2">
    <source>
        <dbReference type="EMBL" id="NYJ16147.1"/>
    </source>
</evidence>
<protein>
    <submittedName>
        <fullName evidence="2">DNA-directed RNA polymerase specialized sigma24 family protein</fullName>
    </submittedName>
</protein>
<organism evidence="2 3">
    <name type="scientific">Nesterenkonia sandarakina</name>
    <dbReference type="NCBI Taxonomy" id="272918"/>
    <lineage>
        <taxon>Bacteria</taxon>
        <taxon>Bacillati</taxon>
        <taxon>Actinomycetota</taxon>
        <taxon>Actinomycetes</taxon>
        <taxon>Micrococcales</taxon>
        <taxon>Micrococcaceae</taxon>
        <taxon>Nesterenkonia</taxon>
    </lineage>
</organism>
<dbReference type="AlphaFoldDB" id="A0A7Z0J2F7"/>
<proteinExistence type="predicted"/>
<dbReference type="GO" id="GO:0003700">
    <property type="term" value="F:DNA-binding transcription factor activity"/>
    <property type="evidence" value="ECO:0007669"/>
    <property type="project" value="InterPro"/>
</dbReference>
<accession>A0A7Z0J2F7</accession>
<keyword evidence="2" id="KW-0804">Transcription</keyword>
<name>A0A7Z0J2F7_9MICC</name>